<accession>A0AA38HCN4</accession>
<dbReference type="GeneID" id="77731049"/>
<keyword evidence="1" id="KW-0175">Coiled coil</keyword>
<gene>
    <name evidence="3" type="ORF">MKK02DRAFT_42112</name>
</gene>
<evidence type="ECO:0000256" key="2">
    <source>
        <dbReference type="SAM" id="MobiDB-lite"/>
    </source>
</evidence>
<reference evidence="3" key="1">
    <citation type="journal article" date="2022" name="G3 (Bethesda)">
        <title>High quality genome of the basidiomycete yeast Dioszegia hungarica PDD-24b-2 isolated from cloud water.</title>
        <authorList>
            <person name="Jarrige D."/>
            <person name="Haridas S."/>
            <person name="Bleykasten-Grosshans C."/>
            <person name="Joly M."/>
            <person name="Nadalig T."/>
            <person name="Sancelme M."/>
            <person name="Vuilleumier S."/>
            <person name="Grigoriev I.V."/>
            <person name="Amato P."/>
            <person name="Bringel F."/>
        </authorList>
    </citation>
    <scope>NUCLEOTIDE SEQUENCE</scope>
    <source>
        <strain evidence="3">PDD-24b-2</strain>
    </source>
</reference>
<evidence type="ECO:0000313" key="3">
    <source>
        <dbReference type="EMBL" id="KAI9637743.1"/>
    </source>
</evidence>
<dbReference type="AlphaFoldDB" id="A0AA38HCN4"/>
<feature type="region of interest" description="Disordered" evidence="2">
    <location>
        <begin position="191"/>
        <end position="227"/>
    </location>
</feature>
<feature type="region of interest" description="Disordered" evidence="2">
    <location>
        <begin position="1"/>
        <end position="69"/>
    </location>
</feature>
<dbReference type="EMBL" id="JAKWFO010000003">
    <property type="protein sequence ID" value="KAI9637743.1"/>
    <property type="molecule type" value="Genomic_DNA"/>
</dbReference>
<evidence type="ECO:0000256" key="1">
    <source>
        <dbReference type="SAM" id="Coils"/>
    </source>
</evidence>
<keyword evidence="4" id="KW-1185">Reference proteome</keyword>
<sequence>MSNLQLRVTPPSTPVRSPRSRVDALAENRTPYGPAPARSPLSTRKGYGNRNLPGSGLKGKRKEEGMERRYEDIGVGRGVRAEGSPAREVPARMIPLPYHPPLSPPHPHSSALPWFYTPPLFQAQQLGSSSTRPSLADRAIFNDHPTGVLFQQHTGDVSDSSYYMADTSGSIDDGEDEDMGDVSVQLDMEWEDDESGSEAGLVDDSTGGSTEGVPVNNSPAGRPELMSQANEPRDITPLHAPAIATPNQVSVEAEEISNKIGKAGYVPSRIQAIETRQRRPLRPTSPLPSPKKQRLIGPSLPVVDDGASYFAPSHKIPRTPAISKSSSYLPRLPPVHPASSAPPPPFNVTTAPLTRPSSPVLRPHITQPDLPPSVPASAPVNPSAATPGVDNLLARVHTLSLEQAALSAENRHLWQIRREQDERITLLEEERVRLRAQVRSAEADKVELEKEVMEVRNGSSERLNGMLERLRCEYEAKRAVDGEEMEWLLSEQEAQSLLMVERAGMMSTTHWSNTVAPTAIIKRKMAEGGLCSPINAYSQRTA</sequence>
<organism evidence="3 4">
    <name type="scientific">Dioszegia hungarica</name>
    <dbReference type="NCBI Taxonomy" id="4972"/>
    <lineage>
        <taxon>Eukaryota</taxon>
        <taxon>Fungi</taxon>
        <taxon>Dikarya</taxon>
        <taxon>Basidiomycota</taxon>
        <taxon>Agaricomycotina</taxon>
        <taxon>Tremellomycetes</taxon>
        <taxon>Tremellales</taxon>
        <taxon>Bulleribasidiaceae</taxon>
        <taxon>Dioszegia</taxon>
    </lineage>
</organism>
<comment type="caution">
    <text evidence="3">The sequence shown here is derived from an EMBL/GenBank/DDBJ whole genome shotgun (WGS) entry which is preliminary data.</text>
</comment>
<evidence type="ECO:0000313" key="4">
    <source>
        <dbReference type="Proteomes" id="UP001164286"/>
    </source>
</evidence>
<feature type="compositionally biased region" description="Low complexity" evidence="2">
    <location>
        <begin position="7"/>
        <end position="17"/>
    </location>
</feature>
<feature type="region of interest" description="Disordered" evidence="2">
    <location>
        <begin position="313"/>
        <end position="383"/>
    </location>
</feature>
<name>A0AA38HCN4_9TREE</name>
<protein>
    <submittedName>
        <fullName evidence="3">Uncharacterized protein</fullName>
    </submittedName>
</protein>
<feature type="region of interest" description="Disordered" evidence="2">
    <location>
        <begin position="272"/>
        <end position="300"/>
    </location>
</feature>
<feature type="coiled-coil region" evidence="1">
    <location>
        <begin position="417"/>
        <end position="458"/>
    </location>
</feature>
<feature type="compositionally biased region" description="Polar residues" evidence="2">
    <location>
        <begin position="347"/>
        <end position="357"/>
    </location>
</feature>
<feature type="compositionally biased region" description="Pro residues" evidence="2">
    <location>
        <begin position="331"/>
        <end position="346"/>
    </location>
</feature>
<proteinExistence type="predicted"/>
<dbReference type="Proteomes" id="UP001164286">
    <property type="component" value="Unassembled WGS sequence"/>
</dbReference>
<dbReference type="RefSeq" id="XP_052947520.1">
    <property type="nucleotide sequence ID" value="XM_053091844.1"/>
</dbReference>